<proteinExistence type="predicted"/>
<feature type="region of interest" description="Disordered" evidence="2">
    <location>
        <begin position="514"/>
        <end position="568"/>
    </location>
</feature>
<evidence type="ECO:0000313" key="4">
    <source>
        <dbReference type="EMBL" id="GKV52445.1"/>
    </source>
</evidence>
<reference evidence="4 5" key="1">
    <citation type="journal article" date="2021" name="Commun. Biol.">
        <title>The genome of Shorea leprosula (Dipterocarpaceae) highlights the ecological relevance of drought in aseasonal tropical rainforests.</title>
        <authorList>
            <person name="Ng K.K.S."/>
            <person name="Kobayashi M.J."/>
            <person name="Fawcett J.A."/>
            <person name="Hatakeyama M."/>
            <person name="Paape T."/>
            <person name="Ng C.H."/>
            <person name="Ang C.C."/>
            <person name="Tnah L.H."/>
            <person name="Lee C.T."/>
            <person name="Nishiyama T."/>
            <person name="Sese J."/>
            <person name="O'Brien M.J."/>
            <person name="Copetti D."/>
            <person name="Mohd Noor M.I."/>
            <person name="Ong R.C."/>
            <person name="Putra M."/>
            <person name="Sireger I.Z."/>
            <person name="Indrioko S."/>
            <person name="Kosugi Y."/>
            <person name="Izuno A."/>
            <person name="Isagi Y."/>
            <person name="Lee S.L."/>
            <person name="Shimizu K.K."/>
        </authorList>
    </citation>
    <scope>NUCLEOTIDE SEQUENCE [LARGE SCALE GENOMIC DNA]</scope>
    <source>
        <strain evidence="4">214</strain>
    </source>
</reference>
<sequence length="829" mass="92171">MAGSKKTGTAFGAAGASSPQTDPPEQTDPVDIFENRDLREELSSVCNQVPKGFSDQIFLETSDSLILGPVFTSTPPSNLHALYPQPHRHFLPFQLEPDWEPWLGRFGSWPTNKSDDWSAWVTRLEKPFGNTWKTLGLYEFIQMTTYQTSMDRVLLGTALLFWSGSYNCFHFPCGAMSVTLLDICSLTGLPCVGEEITALLSVPSADFDTKSILPSYNAFIKASQQPSEAPDVREHTAFLLTLICKFIVCVAGKGPTKEYITLALALAHGRRLALAPFLLASLYRSCYDATVYPFSLCGGPLWLLQLWLYCYFPTLAPILKQLPTEKILTYGMIYKDATFEDKPVRTHETCFQFFTSLSIDKPDFEFAPFLSRQFGPDCSNCKKSGAELYALNQFSRQLGYCQGIPVPPMFSFNHCFPLRDTMKGPSVVSQCLATSMLALQNINLQDPPFKPKCTMAYKEWWKSYFTPSFSGVAKNFINLLPSSHSSQPVVNIEPQTDDTIPDSAASRRTLAKRRAIAKRKASSMASPEIDKASHQAPKRGGIKRAAQKPPSVKRLATMPPSSPSEASSAVDLANKNFKTVNPNEVIDLSPNTKKTTTSTTSTPFQASFPTPTISTPPTTIDDAMEDEIFAKFEKLTSPPMSRELRLTRKGKLVIESTGSDTPIPSPEQISIAIQTLEELINGDPANFYRLPDQPTIISAAKILSHSLDLSVTQKKFWTDFPFIFTDFCRRFAVKSDAIEKAESARKTLDDETATLVSKKAKCLSIKHNHEAQLKCIQTTQGEIQRLEAELSRLREQLSSQEEFANTLSDQRTQAFAELNSHIDHAATLQ</sequence>
<keyword evidence="1" id="KW-0175">Coiled coil</keyword>
<dbReference type="InterPro" id="IPR044824">
    <property type="entry name" value="MAIN-like"/>
</dbReference>
<feature type="coiled-coil region" evidence="1">
    <location>
        <begin position="776"/>
        <end position="803"/>
    </location>
</feature>
<comment type="caution">
    <text evidence="4">The sequence shown here is derived from an EMBL/GenBank/DDBJ whole genome shotgun (WGS) entry which is preliminary data.</text>
</comment>
<dbReference type="GO" id="GO:0010073">
    <property type="term" value="P:meristem maintenance"/>
    <property type="evidence" value="ECO:0007669"/>
    <property type="project" value="InterPro"/>
</dbReference>
<evidence type="ECO:0000259" key="3">
    <source>
        <dbReference type="Pfam" id="PF10536"/>
    </source>
</evidence>
<dbReference type="InterPro" id="IPR019557">
    <property type="entry name" value="AminoTfrase-like_pln_mobile"/>
</dbReference>
<dbReference type="PANTHER" id="PTHR46033:SF65">
    <property type="entry name" value="AMINOTRANSFERASE-LIKE PLANT MOBILE DOMAIN-CONTAINING PROTEIN"/>
    <property type="match status" value="1"/>
</dbReference>
<gene>
    <name evidence="4" type="ORF">SLEP1_g59023</name>
</gene>
<feature type="domain" description="Aminotransferase-like plant mobile" evidence="3">
    <location>
        <begin position="136"/>
        <end position="462"/>
    </location>
</feature>
<evidence type="ECO:0000256" key="2">
    <source>
        <dbReference type="SAM" id="MobiDB-lite"/>
    </source>
</evidence>
<evidence type="ECO:0000256" key="1">
    <source>
        <dbReference type="SAM" id="Coils"/>
    </source>
</evidence>
<name>A0AAV5MRJ9_9ROSI</name>
<feature type="region of interest" description="Disordered" evidence="2">
    <location>
        <begin position="1"/>
        <end position="30"/>
    </location>
</feature>
<dbReference type="AlphaFoldDB" id="A0AAV5MRJ9"/>
<evidence type="ECO:0000313" key="5">
    <source>
        <dbReference type="Proteomes" id="UP001054252"/>
    </source>
</evidence>
<dbReference type="PANTHER" id="PTHR46033">
    <property type="entry name" value="PROTEIN MAIN-LIKE 2"/>
    <property type="match status" value="1"/>
</dbReference>
<dbReference type="Pfam" id="PF10536">
    <property type="entry name" value="PMD"/>
    <property type="match status" value="1"/>
</dbReference>
<accession>A0AAV5MRJ9</accession>
<dbReference type="EMBL" id="BPVZ01000707">
    <property type="protein sequence ID" value="GKV52445.1"/>
    <property type="molecule type" value="Genomic_DNA"/>
</dbReference>
<keyword evidence="5" id="KW-1185">Reference proteome</keyword>
<feature type="compositionally biased region" description="Basic residues" evidence="2">
    <location>
        <begin position="536"/>
        <end position="546"/>
    </location>
</feature>
<organism evidence="4 5">
    <name type="scientific">Rubroshorea leprosula</name>
    <dbReference type="NCBI Taxonomy" id="152421"/>
    <lineage>
        <taxon>Eukaryota</taxon>
        <taxon>Viridiplantae</taxon>
        <taxon>Streptophyta</taxon>
        <taxon>Embryophyta</taxon>
        <taxon>Tracheophyta</taxon>
        <taxon>Spermatophyta</taxon>
        <taxon>Magnoliopsida</taxon>
        <taxon>eudicotyledons</taxon>
        <taxon>Gunneridae</taxon>
        <taxon>Pentapetalae</taxon>
        <taxon>rosids</taxon>
        <taxon>malvids</taxon>
        <taxon>Malvales</taxon>
        <taxon>Dipterocarpaceae</taxon>
        <taxon>Rubroshorea</taxon>
    </lineage>
</organism>
<feature type="compositionally biased region" description="Low complexity" evidence="2">
    <location>
        <begin position="589"/>
        <end position="618"/>
    </location>
</feature>
<feature type="region of interest" description="Disordered" evidence="2">
    <location>
        <begin position="583"/>
        <end position="618"/>
    </location>
</feature>
<dbReference type="Proteomes" id="UP001054252">
    <property type="component" value="Unassembled WGS sequence"/>
</dbReference>
<protein>
    <recommendedName>
        <fullName evidence="3">Aminotransferase-like plant mobile domain-containing protein</fullName>
    </recommendedName>
</protein>
<feature type="compositionally biased region" description="Low complexity" evidence="2">
    <location>
        <begin position="1"/>
        <end position="18"/>
    </location>
</feature>